<accession>A0A4R7T4Y9</accession>
<name>A0A4R7T4Y9_9ACTN</name>
<comment type="caution">
    <text evidence="1">The sequence shown here is derived from an EMBL/GenBank/DDBJ whole genome shotgun (WGS) entry which is preliminary data.</text>
</comment>
<proteinExistence type="predicted"/>
<evidence type="ECO:0000313" key="2">
    <source>
        <dbReference type="Proteomes" id="UP000295151"/>
    </source>
</evidence>
<dbReference type="EMBL" id="SOCE01000001">
    <property type="protein sequence ID" value="TDU86569.1"/>
    <property type="molecule type" value="Genomic_DNA"/>
</dbReference>
<sequence length="141" mass="16071">MDKLFTSVVRNGVRESEFHGCTDEEIDEIRLRQGVPSFPYDYICYLRRIGRSAGRFQIGTDAYYPDVLDLKEATIELLKENKSKASLGVNSLVFQMHQGYEFAGFPDLCDRTHLVREVFHVCQESESIGRPAGFIRDSVGN</sequence>
<reference evidence="1 2" key="1">
    <citation type="submission" date="2019-03" db="EMBL/GenBank/DDBJ databases">
        <title>Genomic Encyclopedia of Type Strains, Phase III (KMG-III): the genomes of soil and plant-associated and newly described type strains.</title>
        <authorList>
            <person name="Whitman W."/>
        </authorList>
    </citation>
    <scope>NUCLEOTIDE SEQUENCE [LARGE SCALE GENOMIC DNA]</scope>
    <source>
        <strain evidence="1 2">VKM Ac-2575</strain>
    </source>
</reference>
<dbReference type="AlphaFoldDB" id="A0A4R7T4Y9"/>
<gene>
    <name evidence="1" type="ORF">EV138_0079</name>
</gene>
<keyword evidence="2" id="KW-1185">Reference proteome</keyword>
<protein>
    <submittedName>
        <fullName evidence="1">Uncharacterized protein</fullName>
    </submittedName>
</protein>
<organism evidence="1 2">
    <name type="scientific">Kribbella voronezhensis</name>
    <dbReference type="NCBI Taxonomy" id="2512212"/>
    <lineage>
        <taxon>Bacteria</taxon>
        <taxon>Bacillati</taxon>
        <taxon>Actinomycetota</taxon>
        <taxon>Actinomycetes</taxon>
        <taxon>Propionibacteriales</taxon>
        <taxon>Kribbellaceae</taxon>
        <taxon>Kribbella</taxon>
    </lineage>
</organism>
<evidence type="ECO:0000313" key="1">
    <source>
        <dbReference type="EMBL" id="TDU86569.1"/>
    </source>
</evidence>
<dbReference type="Proteomes" id="UP000295151">
    <property type="component" value="Unassembled WGS sequence"/>
</dbReference>